<dbReference type="Gene3D" id="2.30.30.170">
    <property type="match status" value="6"/>
</dbReference>
<keyword evidence="14" id="KW-0961">Cell wall biogenesis/degradation</keyword>
<feature type="domain" description="GW" evidence="18">
    <location>
        <begin position="698"/>
        <end position="772"/>
    </location>
</feature>
<evidence type="ECO:0000256" key="2">
    <source>
        <dbReference type="ARBA" id="ARBA00004613"/>
    </source>
</evidence>
<comment type="similarity">
    <text evidence="4">In the C-terminal section; belongs to the glycosyl hydrolase 73 family.</text>
</comment>
<feature type="compositionally biased region" description="Basic and acidic residues" evidence="16">
    <location>
        <begin position="177"/>
        <end position="187"/>
    </location>
</feature>
<gene>
    <name evidence="19" type="ORF">N9R04_04750</name>
</gene>
<comment type="caution">
    <text evidence="19">The sequence shown here is derived from an EMBL/GenBank/DDBJ whole genome shotgun (WGS) entry which is preliminary data.</text>
</comment>
<evidence type="ECO:0000256" key="17">
    <source>
        <dbReference type="SAM" id="SignalP"/>
    </source>
</evidence>
<dbReference type="InterPro" id="IPR025987">
    <property type="entry name" value="GW_dom"/>
</dbReference>
<feature type="domain" description="GW" evidence="18">
    <location>
        <begin position="532"/>
        <end position="606"/>
    </location>
</feature>
<dbReference type="Pfam" id="PF01832">
    <property type="entry name" value="Glucosaminidase"/>
    <property type="match status" value="1"/>
</dbReference>
<keyword evidence="11" id="KW-0677">Repeat</keyword>
<evidence type="ECO:0000256" key="8">
    <source>
        <dbReference type="ARBA" id="ARBA00016987"/>
    </source>
</evidence>
<evidence type="ECO:0000256" key="9">
    <source>
        <dbReference type="ARBA" id="ARBA00022525"/>
    </source>
</evidence>
<organism evidence="19 20">
    <name type="scientific">Staphylococcus marylandisciuri</name>
    <dbReference type="NCBI Taxonomy" id="2981529"/>
    <lineage>
        <taxon>Bacteria</taxon>
        <taxon>Bacillati</taxon>
        <taxon>Bacillota</taxon>
        <taxon>Bacilli</taxon>
        <taxon>Bacillales</taxon>
        <taxon>Staphylococcaceae</taxon>
        <taxon>Staphylococcus</taxon>
    </lineage>
</organism>
<dbReference type="Gene3D" id="3.40.80.10">
    <property type="entry name" value="Peptidoglycan recognition protein-like"/>
    <property type="match status" value="1"/>
</dbReference>
<feature type="domain" description="GW" evidence="18">
    <location>
        <begin position="854"/>
        <end position="929"/>
    </location>
</feature>
<evidence type="ECO:0000256" key="16">
    <source>
        <dbReference type="SAM" id="MobiDB-lite"/>
    </source>
</evidence>
<evidence type="ECO:0000256" key="4">
    <source>
        <dbReference type="ARBA" id="ARBA00007974"/>
    </source>
</evidence>
<feature type="domain" description="GW" evidence="18">
    <location>
        <begin position="608"/>
        <end position="682"/>
    </location>
</feature>
<comment type="subunit">
    <text evidence="5">Oligomer; forms a ring structure at the cell surface which is important for efficient partitioning of daughter cells after cell division.</text>
</comment>
<evidence type="ECO:0000256" key="7">
    <source>
        <dbReference type="ARBA" id="ARBA00012566"/>
    </source>
</evidence>
<keyword evidence="13" id="KW-0511">Multifunctional enzyme</keyword>
<comment type="subcellular location">
    <subcellularLocation>
        <location evidence="2">Secreted</location>
    </subcellularLocation>
</comment>
<evidence type="ECO:0000256" key="6">
    <source>
        <dbReference type="ARBA" id="ARBA00011901"/>
    </source>
</evidence>
<proteinExistence type="inferred from homology"/>
<keyword evidence="20" id="KW-1185">Reference proteome</keyword>
<evidence type="ECO:0000256" key="14">
    <source>
        <dbReference type="ARBA" id="ARBA00023316"/>
    </source>
</evidence>
<keyword evidence="10 17" id="KW-0732">Signal</keyword>
<feature type="domain" description="GW" evidence="18">
    <location>
        <begin position="777"/>
        <end position="852"/>
    </location>
</feature>
<evidence type="ECO:0000256" key="3">
    <source>
        <dbReference type="ARBA" id="ARBA00006088"/>
    </source>
</evidence>
<dbReference type="SMART" id="SM00047">
    <property type="entry name" value="LYZ2"/>
    <property type="match status" value="1"/>
</dbReference>
<dbReference type="InterPro" id="IPR036505">
    <property type="entry name" value="Amidase/PGRP_sf"/>
</dbReference>
<evidence type="ECO:0000256" key="12">
    <source>
        <dbReference type="ARBA" id="ARBA00022801"/>
    </source>
</evidence>
<dbReference type="SMART" id="SM00644">
    <property type="entry name" value="Ami_2"/>
    <property type="match status" value="1"/>
</dbReference>
<dbReference type="Pfam" id="PF13457">
    <property type="entry name" value="GW"/>
    <property type="match status" value="5"/>
</dbReference>
<keyword evidence="9" id="KW-0964">Secreted</keyword>
<feature type="compositionally biased region" description="Polar residues" evidence="16">
    <location>
        <begin position="92"/>
        <end position="112"/>
    </location>
</feature>
<dbReference type="Proteomes" id="UP001209553">
    <property type="component" value="Unassembled WGS sequence"/>
</dbReference>
<feature type="region of interest" description="Disordered" evidence="16">
    <location>
        <begin position="92"/>
        <end position="191"/>
    </location>
</feature>
<feature type="signal peptide" evidence="17">
    <location>
        <begin position="1"/>
        <end position="30"/>
    </location>
</feature>
<evidence type="ECO:0000256" key="1">
    <source>
        <dbReference type="ARBA" id="ARBA00001561"/>
    </source>
</evidence>
<evidence type="ECO:0000256" key="5">
    <source>
        <dbReference type="ARBA" id="ARBA00011697"/>
    </source>
</evidence>
<reference evidence="19 20" key="1">
    <citation type="journal article" date="2023" name="Int. J. Syst. Evol. Microbiol.">
        <title>Streptococcus sciuri sp. nov., Staphylococcus marylandisciuri sp. nov. and Staphylococcus americanisciuri sp. nov., isolated from faeces of eastern grey squirrel (Sciurus carolinensis).</title>
        <authorList>
            <person name="Volokhov D.V."/>
            <person name="Zagorodnyaya T.A."/>
            <person name="Furtak V.A."/>
            <person name="Nattanmai G."/>
            <person name="Randall L."/>
            <person name="Jose S."/>
            <person name="Gao Y."/>
            <person name="Eisenberg T."/>
            <person name="Delmonte P."/>
            <person name="Blom J."/>
            <person name="Mitchell K.K."/>
        </authorList>
    </citation>
    <scope>NUCLEOTIDE SEQUENCE [LARGE SCALE GENOMIC DNA]</scope>
    <source>
        <strain evidence="19 20">SQ8-PEA</strain>
    </source>
</reference>
<feature type="chain" id="PRO_5045878483" description="Bifunctional autolysin" evidence="17">
    <location>
        <begin position="31"/>
        <end position="1255"/>
    </location>
</feature>
<dbReference type="InterPro" id="IPR002901">
    <property type="entry name" value="MGlyc_endo_b_GlcNAc-like_dom"/>
</dbReference>
<keyword evidence="12" id="KW-0378">Hydrolase</keyword>
<feature type="compositionally biased region" description="Polar residues" evidence="16">
    <location>
        <begin position="514"/>
        <end position="543"/>
    </location>
</feature>
<comment type="catalytic activity">
    <reaction evidence="15">
        <text>an N(4)-(oligosaccharide-(1-&gt;3)-[oligosaccharide-(1-&gt;6)]-beta-D-Man-(1-&gt;4)-beta-D-GlcNAc-(1-&gt;4)-alpha-D-GlcNAc)-L-asparaginyl-[protein] + H2O = an oligosaccharide-(1-&gt;3)-[oligosaccharide-(1-&gt;6)]-beta-D-Man-(1-&gt;4)-D-GlcNAc + N(4)-(N-acetyl-beta-D-glucosaminyl)-L-asparaginyl-[protein]</text>
        <dbReference type="Rhea" id="RHEA:73067"/>
        <dbReference type="Rhea" id="RHEA-COMP:12603"/>
        <dbReference type="Rhea" id="RHEA-COMP:18176"/>
        <dbReference type="ChEBI" id="CHEBI:15377"/>
        <dbReference type="ChEBI" id="CHEBI:132248"/>
        <dbReference type="ChEBI" id="CHEBI:192714"/>
        <dbReference type="ChEBI" id="CHEBI:192715"/>
        <dbReference type="EC" id="3.2.1.96"/>
    </reaction>
</comment>
<evidence type="ECO:0000256" key="11">
    <source>
        <dbReference type="ARBA" id="ARBA00022737"/>
    </source>
</evidence>
<dbReference type="EC" id="3.2.1.96" evidence="7"/>
<evidence type="ECO:0000259" key="18">
    <source>
        <dbReference type="PROSITE" id="PS51780"/>
    </source>
</evidence>
<dbReference type="SUPFAM" id="SSF55846">
    <property type="entry name" value="N-acetylmuramoyl-L-alanine amidase-like"/>
    <property type="match status" value="1"/>
</dbReference>
<accession>A0ABT2QPY1</accession>
<dbReference type="CDD" id="cd06583">
    <property type="entry name" value="PGRP"/>
    <property type="match status" value="1"/>
</dbReference>
<dbReference type="InterPro" id="IPR002502">
    <property type="entry name" value="Amidase_domain"/>
</dbReference>
<evidence type="ECO:0000256" key="13">
    <source>
        <dbReference type="ARBA" id="ARBA00023268"/>
    </source>
</evidence>
<feature type="region of interest" description="Disordered" evidence="16">
    <location>
        <begin position="510"/>
        <end position="543"/>
    </location>
</feature>
<evidence type="ECO:0000313" key="20">
    <source>
        <dbReference type="Proteomes" id="UP001209553"/>
    </source>
</evidence>
<dbReference type="Gene3D" id="1.10.530.10">
    <property type="match status" value="1"/>
</dbReference>
<evidence type="ECO:0000256" key="10">
    <source>
        <dbReference type="ARBA" id="ARBA00022729"/>
    </source>
</evidence>
<dbReference type="EMBL" id="JAOPKZ010000006">
    <property type="protein sequence ID" value="MCU5746029.1"/>
    <property type="molecule type" value="Genomic_DNA"/>
</dbReference>
<dbReference type="RefSeq" id="WP_262855457.1">
    <property type="nucleotide sequence ID" value="NZ_JAOPKZ010000006.1"/>
</dbReference>
<name>A0ABT2QPY1_9STAP</name>
<dbReference type="PROSITE" id="PS51780">
    <property type="entry name" value="GW"/>
    <property type="match status" value="6"/>
</dbReference>
<evidence type="ECO:0000256" key="15">
    <source>
        <dbReference type="ARBA" id="ARBA00034414"/>
    </source>
</evidence>
<dbReference type="InterPro" id="IPR038200">
    <property type="entry name" value="GW_dom_sf"/>
</dbReference>
<dbReference type="EC" id="3.5.1.28" evidence="6"/>
<feature type="domain" description="GW" evidence="18">
    <location>
        <begin position="943"/>
        <end position="1016"/>
    </location>
</feature>
<protein>
    <recommendedName>
        <fullName evidence="8">Bifunctional autolysin</fullName>
        <ecNumber evidence="7">3.2.1.96</ecNumber>
        <ecNumber evidence="6">3.5.1.28</ecNumber>
    </recommendedName>
</protein>
<feature type="region of interest" description="Disordered" evidence="16">
    <location>
        <begin position="203"/>
        <end position="226"/>
    </location>
</feature>
<dbReference type="SUPFAM" id="SSF82057">
    <property type="entry name" value="Prokaryotic SH3-related domain"/>
    <property type="match status" value="1"/>
</dbReference>
<sequence>MAKSSMKYKVPTILAFTLAGATFTANHAYASEKSENQNSTSNILDKARLLETSQAIKQEVQNPTTHIAGTQIYKDPSIIQTPSVDQAFQTETRQNDLLQPNRSTQSPNTSKPNLEDVQSAPEQVKVTSHTNKLEAATDNLANSEKAQQNDETSLPHDRDNSASLSDDQQVEDQPQEETAHSIEEKPSIQKSLFIDNSHNIVSIKDENKNPQNHVVQNTKDDNDSNYDLSSTIQYIGAEEYDQHNAKINSDNSNSVETPKLESNLKIAEPNKHRTAPPTSQIQPFSGFRVAQNGPKLKLPQYKPKVNSSINTYIRKNNFPVPQYEQDIASYLPQFSYRYGKPEGIVMHDTANDHSTIGGEVSFMKNNYRLAFVHAYVDGNRIIETANTDYGAWGAGSYANQRFIHVELVHTHDYNSFARSINNYADYAATNLLYYGLKPDSAEYDGQGTVWTHRAVSNYLGGTDHVDPHGYLAVNNYSYDELYDLINEKYLIKTNQVAPWGVMSSSSMSSSSSSITTKPPETQTSSPKQGHLSVSNNSGVARINNRNDGLYTTVYDHKGIKTSQTNKTLKVTKSASIGTEKFYLVTDYNDDHLFGWIHQNDVVYNKAGAIKKVKQTYQVKSGETLYLVPWGTSTQKAGTVSGKGNQLFNASQSQLIGSTQYVYGTVNKLSGWIKAANLVTASKAEPVKRTPSASSTKLVVTPLTNARGTVVKNNHGVYTTVYDQAGVQKSYVNGKTYHLTKKATLGKKQFYLLNDQNTNIGWMLIEDVVYKEPTSSNMTQSVSKIGQVKRTNAGIKATVYDKVGKHANVYSDKTFKISKQRKEGTETYVLLMNERQNTPLGWINTKDVTIKSLSQPVSTKAHYTLKSNNHGLYSIPWGTQLQQIDNLKQLKNNIFVASQTVKVDQAHYLFGTINNKTGWILSTDLTPVKTASSNQKESNNKASRITPYKYDFVITNKGGKYYSSPNAKAGNSLLGSYETIFKVLEQQSVNGETWYHGKLSNGKLVWIKASDLRKELVRYYRSHMTLNQAARLQYNLSYKPQVQHIPGKWDDATLQEIKQAMDTTKIEKDPVQKYQFLRLDTAQNLSLASLNKLLKGKGVLEGQGSAFSEAAKLYNINEIYLISHALLETGNGTSTLSRGGDVVKGKVVTTGKKYYNMFGIGAVDHDALRGGFNFAKKAGWNTIQKAIVGGAKFIAGRYIHEGQNTLYKMRWNPANPGQHQYATDIGWAKQNAIRIKSFYDLIGQTGKYFDVNTYQK</sequence>
<dbReference type="Pfam" id="PF01510">
    <property type="entry name" value="Amidase_2"/>
    <property type="match status" value="1"/>
</dbReference>
<feature type="compositionally biased region" description="Polar residues" evidence="16">
    <location>
        <begin position="139"/>
        <end position="152"/>
    </location>
</feature>
<comment type="similarity">
    <text evidence="3">In the N-terminal section; belongs to the N-acetylmuramoyl-L-alanine amidase 2 family.</text>
</comment>
<comment type="catalytic activity">
    <reaction evidence="1">
        <text>Hydrolyzes the link between N-acetylmuramoyl residues and L-amino acid residues in certain cell-wall glycopeptides.</text>
        <dbReference type="EC" id="3.5.1.28"/>
    </reaction>
</comment>
<evidence type="ECO:0000313" key="19">
    <source>
        <dbReference type="EMBL" id="MCU5746029.1"/>
    </source>
</evidence>